<sequence length="235" mass="24721">MLTDPGDPHFVRRLPPAAPHRHPDLLVSDGPDGPVSRMADQIEAVQLGLAQRLLSRVQASRAQRRGEAPDVVGQLTDALADVLVIARCRGDRLAAPGLRAADTLALSGVDLASARAARRHVRDAARARGLDPAPVDDLESITGELVANALEHTRSRTIAVACAFTLGTASVTVTDEGGQAPVPVCPQPARGSAERGRGLLITHALADRWGTRLTRRGLTVWAELDLAPAAPGTSR</sequence>
<evidence type="ECO:0000256" key="1">
    <source>
        <dbReference type="ARBA" id="ARBA00022527"/>
    </source>
</evidence>
<protein>
    <submittedName>
        <fullName evidence="4">ATP-binding protein</fullName>
    </submittedName>
</protein>
<accession>A0ABD5EUT2</accession>
<gene>
    <name evidence="4" type="ORF">RM877_25015</name>
</gene>
<keyword evidence="1" id="KW-0808">Transferase</keyword>
<dbReference type="SUPFAM" id="SSF55874">
    <property type="entry name" value="ATPase domain of HSP90 chaperone/DNA topoisomerase II/histidine kinase"/>
    <property type="match status" value="1"/>
</dbReference>
<evidence type="ECO:0000313" key="4">
    <source>
        <dbReference type="EMBL" id="MDT0437952.1"/>
    </source>
</evidence>
<dbReference type="InterPro" id="IPR036890">
    <property type="entry name" value="HATPase_C_sf"/>
</dbReference>
<dbReference type="PANTHER" id="PTHR35526">
    <property type="entry name" value="ANTI-SIGMA-F FACTOR RSBW-RELATED"/>
    <property type="match status" value="1"/>
</dbReference>
<dbReference type="Proteomes" id="UP001183535">
    <property type="component" value="Unassembled WGS sequence"/>
</dbReference>
<feature type="domain" description="Histidine kinase/HSP90-like ATPase" evidence="3">
    <location>
        <begin position="110"/>
        <end position="222"/>
    </location>
</feature>
<dbReference type="InterPro" id="IPR003594">
    <property type="entry name" value="HATPase_dom"/>
</dbReference>
<organism evidence="4 5">
    <name type="scientific">Streptomyces doudnae</name>
    <dbReference type="NCBI Taxonomy" id="3075536"/>
    <lineage>
        <taxon>Bacteria</taxon>
        <taxon>Bacillati</taxon>
        <taxon>Actinomycetota</taxon>
        <taxon>Actinomycetes</taxon>
        <taxon>Kitasatosporales</taxon>
        <taxon>Streptomycetaceae</taxon>
        <taxon>Streptomyces</taxon>
    </lineage>
</organism>
<evidence type="ECO:0000256" key="2">
    <source>
        <dbReference type="SAM" id="MobiDB-lite"/>
    </source>
</evidence>
<keyword evidence="4" id="KW-0067">ATP-binding</keyword>
<evidence type="ECO:0000259" key="3">
    <source>
        <dbReference type="Pfam" id="PF13581"/>
    </source>
</evidence>
<feature type="region of interest" description="Disordered" evidence="2">
    <location>
        <begin position="1"/>
        <end position="24"/>
    </location>
</feature>
<reference evidence="5" key="1">
    <citation type="submission" date="2023-07" db="EMBL/GenBank/DDBJ databases">
        <title>30 novel species of actinomycetes from the DSMZ collection.</title>
        <authorList>
            <person name="Nouioui I."/>
        </authorList>
    </citation>
    <scope>NUCLEOTIDE SEQUENCE [LARGE SCALE GENOMIC DNA]</scope>
    <source>
        <strain evidence="5">DSM 41981</strain>
    </source>
</reference>
<dbReference type="PANTHER" id="PTHR35526:SF3">
    <property type="entry name" value="ANTI-SIGMA-F FACTOR RSBW"/>
    <property type="match status" value="1"/>
</dbReference>
<dbReference type="EMBL" id="JAVRES010000014">
    <property type="protein sequence ID" value="MDT0437952.1"/>
    <property type="molecule type" value="Genomic_DNA"/>
</dbReference>
<keyword evidence="4" id="KW-0547">Nucleotide-binding</keyword>
<comment type="caution">
    <text evidence="4">The sequence shown here is derived from an EMBL/GenBank/DDBJ whole genome shotgun (WGS) entry which is preliminary data.</text>
</comment>
<dbReference type="GO" id="GO:0004674">
    <property type="term" value="F:protein serine/threonine kinase activity"/>
    <property type="evidence" value="ECO:0007669"/>
    <property type="project" value="UniProtKB-KW"/>
</dbReference>
<keyword evidence="5" id="KW-1185">Reference proteome</keyword>
<dbReference type="GO" id="GO:0005524">
    <property type="term" value="F:ATP binding"/>
    <property type="evidence" value="ECO:0007669"/>
    <property type="project" value="UniProtKB-KW"/>
</dbReference>
<dbReference type="Pfam" id="PF13581">
    <property type="entry name" value="HATPase_c_2"/>
    <property type="match status" value="1"/>
</dbReference>
<dbReference type="CDD" id="cd16936">
    <property type="entry name" value="HATPase_RsbW-like"/>
    <property type="match status" value="1"/>
</dbReference>
<name>A0ABD5EUT2_9ACTN</name>
<keyword evidence="1" id="KW-0418">Kinase</keyword>
<feature type="compositionally biased region" description="Basic and acidic residues" evidence="2">
    <location>
        <begin position="1"/>
        <end position="10"/>
    </location>
</feature>
<dbReference type="AlphaFoldDB" id="A0ABD5EUT2"/>
<keyword evidence="1" id="KW-0723">Serine/threonine-protein kinase</keyword>
<proteinExistence type="predicted"/>
<dbReference type="RefSeq" id="WP_093828060.1">
    <property type="nucleotide sequence ID" value="NZ_JAVRES010000014.1"/>
</dbReference>
<dbReference type="InterPro" id="IPR050267">
    <property type="entry name" value="Anti-sigma-factor_SerPK"/>
</dbReference>
<dbReference type="Gene3D" id="3.30.565.10">
    <property type="entry name" value="Histidine kinase-like ATPase, C-terminal domain"/>
    <property type="match status" value="1"/>
</dbReference>
<evidence type="ECO:0000313" key="5">
    <source>
        <dbReference type="Proteomes" id="UP001183535"/>
    </source>
</evidence>